<evidence type="ECO:0000313" key="2">
    <source>
        <dbReference type="Proteomes" id="UP000063991"/>
    </source>
</evidence>
<proteinExistence type="predicted"/>
<dbReference type="AlphaFoldDB" id="A0A126PVQ6"/>
<sequence length="85" mass="9413">MQVATITRHTSLARPLKLLILAAPKDEVRAQRRKHCASGSFGQPHIAALISESSTIRLPHDKRVEGNSFLPRTKLRTPQTMSSTV</sequence>
<accession>A0A126PVQ6</accession>
<gene>
    <name evidence="1" type="ORF">AVL55_02390</name>
</gene>
<reference evidence="1 2" key="1">
    <citation type="submission" date="2015-12" db="EMBL/GenBank/DDBJ databases">
        <authorList>
            <person name="Shamseldin A."/>
            <person name="Moawad H."/>
            <person name="Abd El-Rahim W.M."/>
            <person name="Sadowsky M.J."/>
        </authorList>
    </citation>
    <scope>NUCLEOTIDE SEQUENCE [LARGE SCALE GENOMIC DNA]</scope>
    <source>
        <strain evidence="1 2">D7</strain>
    </source>
</reference>
<dbReference type="Proteomes" id="UP000063991">
    <property type="component" value="Chromosome"/>
</dbReference>
<protein>
    <submittedName>
        <fullName evidence="1">Uncharacterized protein</fullName>
    </submittedName>
</protein>
<evidence type="ECO:0000313" key="1">
    <source>
        <dbReference type="EMBL" id="AMJ97114.1"/>
    </source>
</evidence>
<name>A0A126PVQ6_ALTMA</name>
<dbReference type="EMBL" id="CP014323">
    <property type="protein sequence ID" value="AMJ97114.1"/>
    <property type="molecule type" value="Genomic_DNA"/>
</dbReference>
<organism evidence="1 2">
    <name type="scientific">Alteromonas macleodii</name>
    <name type="common">Pseudoalteromonas macleodii</name>
    <dbReference type="NCBI Taxonomy" id="28108"/>
    <lineage>
        <taxon>Bacteria</taxon>
        <taxon>Pseudomonadati</taxon>
        <taxon>Pseudomonadota</taxon>
        <taxon>Gammaproteobacteria</taxon>
        <taxon>Alteromonadales</taxon>
        <taxon>Alteromonadaceae</taxon>
        <taxon>Alteromonas/Salinimonas group</taxon>
        <taxon>Alteromonas</taxon>
    </lineage>
</organism>